<gene>
    <name evidence="4" type="ORF">HGH91_30125</name>
</gene>
<organism evidence="4 5">
    <name type="scientific">Chitinophaga eiseniae</name>
    <dbReference type="NCBI Taxonomy" id="634771"/>
    <lineage>
        <taxon>Bacteria</taxon>
        <taxon>Pseudomonadati</taxon>
        <taxon>Bacteroidota</taxon>
        <taxon>Chitinophagia</taxon>
        <taxon>Chitinophagales</taxon>
        <taxon>Chitinophagaceae</taxon>
        <taxon>Chitinophaga</taxon>
    </lineage>
</organism>
<evidence type="ECO:0000313" key="5">
    <source>
        <dbReference type="Proteomes" id="UP000552864"/>
    </source>
</evidence>
<accession>A0A847SW54</accession>
<dbReference type="Pfam" id="PF02230">
    <property type="entry name" value="Abhydrolase_2"/>
    <property type="match status" value="1"/>
</dbReference>
<dbReference type="InterPro" id="IPR003140">
    <property type="entry name" value="PLipase/COase/thioEstase"/>
</dbReference>
<dbReference type="GO" id="GO:0016787">
    <property type="term" value="F:hydrolase activity"/>
    <property type="evidence" value="ECO:0007669"/>
    <property type="project" value="InterPro"/>
</dbReference>
<dbReference type="PANTHER" id="PTHR43037">
    <property type="entry name" value="UNNAMED PRODUCT-RELATED"/>
    <property type="match status" value="1"/>
</dbReference>
<protein>
    <submittedName>
        <fullName evidence="4">Prolyl oligopeptidase family serine peptidase</fullName>
    </submittedName>
</protein>
<dbReference type="Gene3D" id="3.40.50.1820">
    <property type="entry name" value="alpha/beta hydrolase"/>
    <property type="match status" value="1"/>
</dbReference>
<keyword evidence="1 2" id="KW-0732">Signal</keyword>
<feature type="chain" id="PRO_5032863881" evidence="2">
    <location>
        <begin position="19"/>
        <end position="233"/>
    </location>
</feature>
<name>A0A847SW54_9BACT</name>
<evidence type="ECO:0000256" key="2">
    <source>
        <dbReference type="SAM" id="SignalP"/>
    </source>
</evidence>
<dbReference type="InterPro" id="IPR050955">
    <property type="entry name" value="Plant_Biomass_Hydrol_Est"/>
</dbReference>
<dbReference type="AlphaFoldDB" id="A0A847SW54"/>
<feature type="domain" description="Phospholipase/carboxylesterase/thioesterase" evidence="3">
    <location>
        <begin position="110"/>
        <end position="208"/>
    </location>
</feature>
<dbReference type="InterPro" id="IPR029058">
    <property type="entry name" value="AB_hydrolase_fold"/>
</dbReference>
<sequence length="233" mass="26823">MFIFLLFFLLFAGNNAYAQSNLKVKTKYNYVLFLPKGYSEGSNRYPLVIYLHGGSQKGNDLNKVKAYGWPHLIDRGQEFGFIVAAPQCPEGKYWSTENWFDSLYMDLISKYRIDSSRIYLTGISMGGYGTYITAMDHPNEFAAIIPLCGGCNDTDTIRICDISRVPVWAFHGTADEKIPITETERVVNKLDQCNENIRFTRLEGIGHDLQFIYERKDVFDWLLLKKKQDVHAR</sequence>
<reference evidence="4 5" key="1">
    <citation type="submission" date="2020-04" db="EMBL/GenBank/DDBJ databases">
        <authorList>
            <person name="Yin C."/>
        </authorList>
    </citation>
    <scope>NUCLEOTIDE SEQUENCE [LARGE SCALE GENOMIC DNA]</scope>
    <source>
        <strain evidence="4 5">Ak56</strain>
    </source>
</reference>
<feature type="signal peptide" evidence="2">
    <location>
        <begin position="1"/>
        <end position="18"/>
    </location>
</feature>
<dbReference type="EMBL" id="JABAHZ010000014">
    <property type="protein sequence ID" value="NLR82908.1"/>
    <property type="molecule type" value="Genomic_DNA"/>
</dbReference>
<proteinExistence type="predicted"/>
<dbReference type="RefSeq" id="WP_168742954.1">
    <property type="nucleotide sequence ID" value="NZ_JABAHZ010000014.1"/>
</dbReference>
<comment type="caution">
    <text evidence="4">The sequence shown here is derived from an EMBL/GenBank/DDBJ whole genome shotgun (WGS) entry which is preliminary data.</text>
</comment>
<dbReference type="SUPFAM" id="SSF53474">
    <property type="entry name" value="alpha/beta-Hydrolases"/>
    <property type="match status" value="1"/>
</dbReference>
<dbReference type="PANTHER" id="PTHR43037:SF1">
    <property type="entry name" value="BLL1128 PROTEIN"/>
    <property type="match status" value="1"/>
</dbReference>
<keyword evidence="5" id="KW-1185">Reference proteome</keyword>
<evidence type="ECO:0000259" key="3">
    <source>
        <dbReference type="Pfam" id="PF02230"/>
    </source>
</evidence>
<dbReference type="Proteomes" id="UP000552864">
    <property type="component" value="Unassembled WGS sequence"/>
</dbReference>
<evidence type="ECO:0000256" key="1">
    <source>
        <dbReference type="ARBA" id="ARBA00022729"/>
    </source>
</evidence>
<evidence type="ECO:0000313" key="4">
    <source>
        <dbReference type="EMBL" id="NLR82908.1"/>
    </source>
</evidence>